<proteinExistence type="predicted"/>
<feature type="transmembrane region" description="Helical" evidence="2">
    <location>
        <begin position="51"/>
        <end position="69"/>
    </location>
</feature>
<feature type="transmembrane region" description="Helical" evidence="2">
    <location>
        <begin position="652"/>
        <end position="671"/>
    </location>
</feature>
<dbReference type="GO" id="GO:0022857">
    <property type="term" value="F:transmembrane transporter activity"/>
    <property type="evidence" value="ECO:0007669"/>
    <property type="project" value="UniProtKB-UniRule"/>
</dbReference>
<accession>A0A1X6Y6J0</accession>
<feature type="transmembrane region" description="Helical" evidence="2">
    <location>
        <begin position="105"/>
        <end position="123"/>
    </location>
</feature>
<dbReference type="RefSeq" id="WP_085886113.1">
    <property type="nucleotide sequence ID" value="NZ_FWFN01000001.1"/>
</dbReference>
<dbReference type="NCBIfam" id="TIGR02123">
    <property type="entry name" value="TRAP_fused"/>
    <property type="match status" value="1"/>
</dbReference>
<feature type="transmembrane region" description="Helical" evidence="2">
    <location>
        <begin position="610"/>
        <end position="632"/>
    </location>
</feature>
<sequence>MTQSSPPKTDNRGHTAADGDHQFTADEVEALVREYDSESNFRNLVGPTAKLVTVVSVILSLFHVYTAGFGLLNEVMHRTIHLAFVMGLIFLVFPRKRAKPTRKLWIESLIFAAFYLYMLWTMVPTLPEGTLKYVFIAVVLVLTVLTLPFNRRGADPEKVALRDWIFAACGAGFSAYLSFGFDYVFIQNVGNPPQEVYLMGFVAILMTLEATRRTMGPTLAYIGIGCLLYALFGPYLPGIFAHRGYSISRIINHLFIGTEGIYGVAVGVVATYVFHFVLFGILAQMSGLGQLFIDLATIIAGRASGGSAKVSVVSSGFFGMISGSPIANTVTTGAFTIPLMKKSGFSGRFAGATEASASCGGQITPPIMGASAFVMTEMLGIPYNELILIAIVPAAFHYIAILLMVHLEAKKLGLTGMTKENIPQFANVLAKSWHLFIPLGVMVAMLLMQYTPFLAAFWGIILTIVCSYIPWVMSKIGNTTMDTSTVLTPPRLVRGFEDGAKFALAIGAACACVGFLLGMTTLTGLGFKFSAAVVELAHDLAGWVTMIDFTGLLSEDGMALFFGLIFVAIACIIMGAGIPTTPTYIILASIAAPALMEFDVPLIATHFFVFYFGVLADVTPPVALAAYAAAGLARSEPMTTGTTAFRLSMGKALVPFMFVYAPALLFVNFTWMEFITALLSGLVGVLALSAAYIGWFRRSLATWEKLVLTLAGLLLISTNMIAIAVGALIVLAILARPAPAISAPGT</sequence>
<keyword evidence="2" id="KW-0812">Transmembrane</keyword>
<dbReference type="InterPro" id="IPR011853">
    <property type="entry name" value="TRAP_DctM-Dct_fused"/>
</dbReference>
<feature type="transmembrane region" description="Helical" evidence="2">
    <location>
        <begin position="502"/>
        <end position="527"/>
    </location>
</feature>
<keyword evidence="5" id="KW-1185">Reference proteome</keyword>
<keyword evidence="1" id="KW-0997">Cell inner membrane</keyword>
<keyword evidence="1" id="KW-0813">Transport</keyword>
<comment type="subcellular location">
    <subcellularLocation>
        <location evidence="1">Cell inner membrane</location>
        <topology evidence="1">Multi-pass membrane protein</topology>
    </subcellularLocation>
</comment>
<dbReference type="Proteomes" id="UP000193963">
    <property type="component" value="Unassembled WGS sequence"/>
</dbReference>
<feature type="domain" description="TRAP C4-dicarboxylate transport system permease DctM subunit" evidence="3">
    <location>
        <begin position="203"/>
        <end position="669"/>
    </location>
</feature>
<name>A0A1X6Y6J0_9RHOB</name>
<dbReference type="AlphaFoldDB" id="A0A1X6Y6J0"/>
<gene>
    <name evidence="4" type="primary">siaT_1</name>
    <name evidence="4" type="ORF">PSM7751_00180</name>
</gene>
<evidence type="ECO:0000313" key="5">
    <source>
        <dbReference type="Proteomes" id="UP000193963"/>
    </source>
</evidence>
<feature type="transmembrane region" description="Helical" evidence="2">
    <location>
        <begin position="386"/>
        <end position="407"/>
    </location>
</feature>
<feature type="transmembrane region" description="Helical" evidence="2">
    <location>
        <begin position="219"/>
        <end position="240"/>
    </location>
</feature>
<evidence type="ECO:0000256" key="2">
    <source>
        <dbReference type="SAM" id="Phobius"/>
    </source>
</evidence>
<organism evidence="4 5">
    <name type="scientific">Pseudooceanicola marinus</name>
    <dbReference type="NCBI Taxonomy" id="396013"/>
    <lineage>
        <taxon>Bacteria</taxon>
        <taxon>Pseudomonadati</taxon>
        <taxon>Pseudomonadota</taxon>
        <taxon>Alphaproteobacteria</taxon>
        <taxon>Rhodobacterales</taxon>
        <taxon>Paracoccaceae</taxon>
        <taxon>Pseudooceanicola</taxon>
    </lineage>
</organism>
<feature type="transmembrane region" description="Helical" evidence="2">
    <location>
        <begin position="707"/>
        <end position="735"/>
    </location>
</feature>
<feature type="transmembrane region" description="Helical" evidence="2">
    <location>
        <begin position="558"/>
        <end position="577"/>
    </location>
</feature>
<feature type="transmembrane region" description="Helical" evidence="2">
    <location>
        <begin position="129"/>
        <end position="149"/>
    </location>
</feature>
<feature type="transmembrane region" description="Helical" evidence="2">
    <location>
        <begin position="161"/>
        <end position="186"/>
    </location>
</feature>
<keyword evidence="1" id="KW-1003">Cell membrane</keyword>
<keyword evidence="2" id="KW-0472">Membrane</keyword>
<dbReference type="PANTHER" id="PTHR43849:SF2">
    <property type="entry name" value="BLL3936 PROTEIN"/>
    <property type="match status" value="1"/>
</dbReference>
<dbReference type="PANTHER" id="PTHR43849">
    <property type="entry name" value="BLL3936 PROTEIN"/>
    <property type="match status" value="1"/>
</dbReference>
<evidence type="ECO:0000259" key="3">
    <source>
        <dbReference type="Pfam" id="PF06808"/>
    </source>
</evidence>
<dbReference type="EMBL" id="FWFN01000001">
    <property type="protein sequence ID" value="SLN11833.1"/>
    <property type="molecule type" value="Genomic_DNA"/>
</dbReference>
<feature type="transmembrane region" description="Helical" evidence="2">
    <location>
        <begin position="677"/>
        <end position="695"/>
    </location>
</feature>
<feature type="transmembrane region" description="Helical" evidence="2">
    <location>
        <begin position="261"/>
        <end position="282"/>
    </location>
</feature>
<protein>
    <submittedName>
        <fullName evidence="4">Sialic acid TRAP transporter permease protein SiaT</fullName>
    </submittedName>
</protein>
<feature type="transmembrane region" description="Helical" evidence="2">
    <location>
        <begin position="453"/>
        <end position="471"/>
    </location>
</feature>
<reference evidence="4 5" key="1">
    <citation type="submission" date="2017-03" db="EMBL/GenBank/DDBJ databases">
        <authorList>
            <person name="Afonso C.L."/>
            <person name="Miller P.J."/>
            <person name="Scott M.A."/>
            <person name="Spackman E."/>
            <person name="Goraichik I."/>
            <person name="Dimitrov K.M."/>
            <person name="Suarez D.L."/>
            <person name="Swayne D.E."/>
        </authorList>
    </citation>
    <scope>NUCLEOTIDE SEQUENCE [LARGE SCALE GENOMIC DNA]</scope>
    <source>
        <strain evidence="4 5">CECT 7751</strain>
    </source>
</reference>
<feature type="transmembrane region" description="Helical" evidence="2">
    <location>
        <begin position="75"/>
        <end position="93"/>
    </location>
</feature>
<comment type="function">
    <text evidence="1">Part of the tripartite ATP-independent periplasmic (TRAP) transport system.</text>
</comment>
<evidence type="ECO:0000313" key="4">
    <source>
        <dbReference type="EMBL" id="SLN11833.1"/>
    </source>
</evidence>
<dbReference type="InterPro" id="IPR010656">
    <property type="entry name" value="DctM"/>
</dbReference>
<evidence type="ECO:0000256" key="1">
    <source>
        <dbReference type="RuleBase" id="RU369079"/>
    </source>
</evidence>
<dbReference type="GO" id="GO:0005886">
    <property type="term" value="C:plasma membrane"/>
    <property type="evidence" value="ECO:0007669"/>
    <property type="project" value="UniProtKB-SubCell"/>
</dbReference>
<keyword evidence="2" id="KW-1133">Transmembrane helix</keyword>
<dbReference type="OrthoDB" id="9759894at2"/>
<dbReference type="Pfam" id="PF06808">
    <property type="entry name" value="DctM"/>
    <property type="match status" value="1"/>
</dbReference>